<dbReference type="InterPro" id="IPR017562">
    <property type="entry name" value="Cyt_c_biogenesis_CcsA"/>
</dbReference>
<evidence type="ECO:0000256" key="3">
    <source>
        <dbReference type="ARBA" id="ARBA00022748"/>
    </source>
</evidence>
<comment type="caution">
    <text evidence="8">The sequence shown here is derived from an EMBL/GenBank/DDBJ whole genome shotgun (WGS) entry which is preliminary data.</text>
</comment>
<organism evidence="8 9">
    <name type="scientific">Microbacterium lacticum</name>
    <dbReference type="NCBI Taxonomy" id="33885"/>
    <lineage>
        <taxon>Bacteria</taxon>
        <taxon>Bacillati</taxon>
        <taxon>Actinomycetota</taxon>
        <taxon>Actinomycetes</taxon>
        <taxon>Micrococcales</taxon>
        <taxon>Microbacteriaceae</taxon>
        <taxon>Microbacterium</taxon>
    </lineage>
</organism>
<evidence type="ECO:0000313" key="9">
    <source>
        <dbReference type="Proteomes" id="UP000319804"/>
    </source>
</evidence>
<keyword evidence="5 6" id="KW-0472">Membrane</keyword>
<reference evidence="8 9" key="1">
    <citation type="submission" date="2019-06" db="EMBL/GenBank/DDBJ databases">
        <title>Sequencing the genomes of 1000 actinobacteria strains.</title>
        <authorList>
            <person name="Klenk H.-P."/>
        </authorList>
    </citation>
    <scope>NUCLEOTIDE SEQUENCE [LARGE SCALE GENOMIC DNA]</scope>
    <source>
        <strain evidence="8 9">DSM 20427</strain>
    </source>
</reference>
<feature type="transmembrane region" description="Helical" evidence="6">
    <location>
        <begin position="320"/>
        <end position="335"/>
    </location>
</feature>
<accession>A0A4Y3UPD0</accession>
<feature type="transmembrane region" description="Helical" evidence="6">
    <location>
        <begin position="144"/>
        <end position="161"/>
    </location>
</feature>
<evidence type="ECO:0000256" key="6">
    <source>
        <dbReference type="SAM" id="Phobius"/>
    </source>
</evidence>
<dbReference type="PANTHER" id="PTHR30071:SF1">
    <property type="entry name" value="CYTOCHROME B_B6 PROTEIN-RELATED"/>
    <property type="match status" value="1"/>
</dbReference>
<dbReference type="InterPro" id="IPR002541">
    <property type="entry name" value="Cyt_c_assembly"/>
</dbReference>
<name>A0A4Y3UPD0_9MICO</name>
<evidence type="ECO:0000313" key="8">
    <source>
        <dbReference type="EMBL" id="TQM95044.1"/>
    </source>
</evidence>
<evidence type="ECO:0000256" key="5">
    <source>
        <dbReference type="ARBA" id="ARBA00023136"/>
    </source>
</evidence>
<evidence type="ECO:0000259" key="7">
    <source>
        <dbReference type="Pfam" id="PF01578"/>
    </source>
</evidence>
<dbReference type="Proteomes" id="UP000319804">
    <property type="component" value="Unassembled WGS sequence"/>
</dbReference>
<dbReference type="GO" id="GO:0005886">
    <property type="term" value="C:plasma membrane"/>
    <property type="evidence" value="ECO:0007669"/>
    <property type="project" value="TreeGrafter"/>
</dbReference>
<sequence>MPAADFSLDSVSVLLVWTAIAIYALAFIAYAVDLARRSDLALQQKDAATDAARSRELVGAASVAGTGASGAVASDAGGSAISRVRAEEDAAAVNLAARPGARRRYLWARIGTSLTVLGFLFHVAADITRGIAAGRVPWSNMYEFALTGTMLIVAVYLVVLLRYDLRFLGTFITGLVTVLLGATAIWFYTVVVPLSDPLKSVWLVIHVFVASLATALFALAFALSVMQLLQARRERLAIAADAVAAEERDAEASVVAETPANPVRTGPRFLRTLPSADALESLAYRFAIIGFIFWTFTLIAGSIWANDAWGRYWGFDTKEVWTFVIWVLYAGYIHARATRGWRGTRSAWLSIVGFTAVMFNFTIVNMFFKGLHVYSGLN</sequence>
<protein>
    <submittedName>
        <fullName evidence="8">Cytochrome c-type biogenesis protein CcsB</fullName>
    </submittedName>
</protein>
<dbReference type="Pfam" id="PF01578">
    <property type="entry name" value="Cytochrom_C_asm"/>
    <property type="match status" value="1"/>
</dbReference>
<dbReference type="OrthoDB" id="9814290at2"/>
<feature type="domain" description="Cytochrome c assembly protein" evidence="7">
    <location>
        <begin position="138"/>
        <end position="372"/>
    </location>
</feature>
<feature type="transmembrane region" description="Helical" evidence="6">
    <location>
        <begin position="12"/>
        <end position="32"/>
    </location>
</feature>
<evidence type="ECO:0000256" key="4">
    <source>
        <dbReference type="ARBA" id="ARBA00022989"/>
    </source>
</evidence>
<keyword evidence="3" id="KW-0201">Cytochrome c-type biogenesis</keyword>
<dbReference type="PANTHER" id="PTHR30071">
    <property type="entry name" value="HEME EXPORTER PROTEIN C"/>
    <property type="match status" value="1"/>
</dbReference>
<keyword evidence="9" id="KW-1185">Reference proteome</keyword>
<dbReference type="GO" id="GO:0017004">
    <property type="term" value="P:cytochrome complex assembly"/>
    <property type="evidence" value="ECO:0007669"/>
    <property type="project" value="UniProtKB-KW"/>
</dbReference>
<feature type="transmembrane region" description="Helical" evidence="6">
    <location>
        <begin position="106"/>
        <end position="124"/>
    </location>
</feature>
<comment type="subcellular location">
    <subcellularLocation>
        <location evidence="1">Membrane</location>
        <topology evidence="1">Multi-pass membrane protein</topology>
    </subcellularLocation>
</comment>
<dbReference type="AlphaFoldDB" id="A0A4Y3UPD0"/>
<feature type="transmembrane region" description="Helical" evidence="6">
    <location>
        <begin position="201"/>
        <end position="225"/>
    </location>
</feature>
<dbReference type="InterPro" id="IPR045062">
    <property type="entry name" value="Cyt_c_biogenesis_CcsA/CcmC"/>
</dbReference>
<keyword evidence="2 6" id="KW-0812">Transmembrane</keyword>
<feature type="transmembrane region" description="Helical" evidence="6">
    <location>
        <begin position="168"/>
        <end position="189"/>
    </location>
</feature>
<evidence type="ECO:0000256" key="2">
    <source>
        <dbReference type="ARBA" id="ARBA00022692"/>
    </source>
</evidence>
<feature type="transmembrane region" description="Helical" evidence="6">
    <location>
        <begin position="282"/>
        <end position="305"/>
    </location>
</feature>
<dbReference type="NCBIfam" id="TIGR03144">
    <property type="entry name" value="cytochr_II_ccsB"/>
    <property type="match status" value="1"/>
</dbReference>
<dbReference type="GO" id="GO:0020037">
    <property type="term" value="F:heme binding"/>
    <property type="evidence" value="ECO:0007669"/>
    <property type="project" value="InterPro"/>
</dbReference>
<evidence type="ECO:0000256" key="1">
    <source>
        <dbReference type="ARBA" id="ARBA00004141"/>
    </source>
</evidence>
<dbReference type="RefSeq" id="WP_141380572.1">
    <property type="nucleotide sequence ID" value="NZ_BJNA01000026.1"/>
</dbReference>
<feature type="transmembrane region" description="Helical" evidence="6">
    <location>
        <begin position="347"/>
        <end position="368"/>
    </location>
</feature>
<gene>
    <name evidence="8" type="ORF">FHX68_2378</name>
</gene>
<dbReference type="EMBL" id="VFPS01000004">
    <property type="protein sequence ID" value="TQM95044.1"/>
    <property type="molecule type" value="Genomic_DNA"/>
</dbReference>
<keyword evidence="4 6" id="KW-1133">Transmembrane helix</keyword>
<proteinExistence type="predicted"/>